<dbReference type="EMBL" id="AP024446">
    <property type="protein sequence ID" value="BCS25149.1"/>
    <property type="molecule type" value="Genomic_DNA"/>
</dbReference>
<proteinExistence type="predicted"/>
<dbReference type="Proteomes" id="UP000654913">
    <property type="component" value="Chromosome 4"/>
</dbReference>
<keyword evidence="2" id="KW-1185">Reference proteome</keyword>
<dbReference type="SUPFAM" id="SSF81383">
    <property type="entry name" value="F-box domain"/>
    <property type="match status" value="1"/>
</dbReference>
<protein>
    <recommendedName>
        <fullName evidence="3">F-box domain-containing protein</fullName>
    </recommendedName>
</protein>
<dbReference type="KEGG" id="apuu:APUU_41593S"/>
<evidence type="ECO:0000313" key="1">
    <source>
        <dbReference type="EMBL" id="BCS25149.1"/>
    </source>
</evidence>
<reference evidence="1" key="2">
    <citation type="submission" date="2021-02" db="EMBL/GenBank/DDBJ databases">
        <title>Aspergillus puulaauensis MK2 genome sequence.</title>
        <authorList>
            <person name="Futagami T."/>
            <person name="Mori K."/>
            <person name="Kadooka C."/>
            <person name="Tanaka T."/>
        </authorList>
    </citation>
    <scope>NUCLEOTIDE SEQUENCE</scope>
    <source>
        <strain evidence="1">MK2</strain>
    </source>
</reference>
<dbReference type="AlphaFoldDB" id="A0A7R8AMM0"/>
<name>A0A7R8AMM0_9EURO</name>
<evidence type="ECO:0008006" key="3">
    <source>
        <dbReference type="Google" id="ProtNLM"/>
    </source>
</evidence>
<reference evidence="1" key="1">
    <citation type="submission" date="2021-01" db="EMBL/GenBank/DDBJ databases">
        <authorList>
            <consortium name="Aspergillus puulaauensis MK2 genome sequencing consortium"/>
            <person name="Kazuki M."/>
            <person name="Futagami T."/>
        </authorList>
    </citation>
    <scope>NUCLEOTIDE SEQUENCE</scope>
    <source>
        <strain evidence="1">MK2</strain>
    </source>
</reference>
<evidence type="ECO:0000313" key="2">
    <source>
        <dbReference type="Proteomes" id="UP000654913"/>
    </source>
</evidence>
<sequence length="577" mass="65305">MKHTRHTKADKLQPYKDRFAGLLWDCKEIILRHLTRHDLAQCEQVNKAWQSLVHEWMIAPNGYCMLFPESWRLEMQAGGNDDEKVRRVKDVGVRYTRYTKLRSGRASSGRVIGTEIDIREWSRAGVEGDFAAWLGTDGIFTQRLGFQPDGSLYPIRKLYNPCSEADECNLRLSRCGSVLLCGSIVPSPDITDLTLVYGCWDRIPSESDHCARDQVYAISTETGWYLWKREAPICTELIIGVGETRVYSLRREPGCEPLKFLVTQDLYSGAVLNTVSIENDALGCALAGICCVRQLNGKDVLVTFNAQYQPRQPPDTLPYPIMLTSGHIQIIRPEYGTIIQTIEANRCNSANPDMRIMPSPMNAEDFAFVCRGPEREGCHGYKVYKLSPHATGGSRGRKKGKKYKYRITSTEVVKFNRLRVYPVGVDIDPFRHLFVVMASSIDAPLILPMEELTAPFGEETAHHDGLDLALEGHVDKWLASGPGSAITLLRTREKKVDYEILTIRDTPTLCCIPKVCFAGRDKVLIYTGVQQYLFDFAFRNHRRYTMRSKPGRIKELGGIGELENGRGRLKSRYAYDA</sequence>
<gene>
    <name evidence="1" type="ORF">APUU_41593S</name>
</gene>
<accession>A0A7R8AMM0</accession>
<dbReference type="RefSeq" id="XP_041557343.1">
    <property type="nucleotide sequence ID" value="XM_041704792.1"/>
</dbReference>
<dbReference type="InterPro" id="IPR036047">
    <property type="entry name" value="F-box-like_dom_sf"/>
</dbReference>
<dbReference type="GeneID" id="64975154"/>
<organism evidence="1 2">
    <name type="scientific">Aspergillus puulaauensis</name>
    <dbReference type="NCBI Taxonomy" id="1220207"/>
    <lineage>
        <taxon>Eukaryota</taxon>
        <taxon>Fungi</taxon>
        <taxon>Dikarya</taxon>
        <taxon>Ascomycota</taxon>
        <taxon>Pezizomycotina</taxon>
        <taxon>Eurotiomycetes</taxon>
        <taxon>Eurotiomycetidae</taxon>
        <taxon>Eurotiales</taxon>
        <taxon>Aspergillaceae</taxon>
        <taxon>Aspergillus</taxon>
    </lineage>
</organism>